<dbReference type="HAMAP" id="MF_02089">
    <property type="entry name" value="QueH"/>
    <property type="match status" value="1"/>
</dbReference>
<comment type="pathway">
    <text evidence="2 17">tRNA modification; tRNA-queuosine biosynthesis.</text>
</comment>
<dbReference type="Proteomes" id="UP000394068">
    <property type="component" value="Unassembled WGS sequence"/>
</dbReference>
<dbReference type="EC" id="1.17.99.6" evidence="4 17"/>
<dbReference type="AlphaFoldDB" id="A0A4U9YEX8"/>
<evidence type="ECO:0000256" key="6">
    <source>
        <dbReference type="ARBA" id="ARBA00022485"/>
    </source>
</evidence>
<dbReference type="UniPathway" id="UPA00392"/>
<evidence type="ECO:0000256" key="11">
    <source>
        <dbReference type="ARBA" id="ARBA00023004"/>
    </source>
</evidence>
<evidence type="ECO:0000256" key="2">
    <source>
        <dbReference type="ARBA" id="ARBA00004691"/>
    </source>
</evidence>
<organism evidence="18 19">
    <name type="scientific">Streptococcus pseudoporcinus</name>
    <dbReference type="NCBI Taxonomy" id="361101"/>
    <lineage>
        <taxon>Bacteria</taxon>
        <taxon>Bacillati</taxon>
        <taxon>Bacillota</taxon>
        <taxon>Bacilli</taxon>
        <taxon>Lactobacillales</taxon>
        <taxon>Streptococcaceae</taxon>
        <taxon>Streptococcus</taxon>
    </lineage>
</organism>
<evidence type="ECO:0000256" key="4">
    <source>
        <dbReference type="ARBA" id="ARBA00012622"/>
    </source>
</evidence>
<evidence type="ECO:0000256" key="7">
    <source>
        <dbReference type="ARBA" id="ARBA00022694"/>
    </source>
</evidence>
<feature type="binding site" evidence="17">
    <location>
        <position position="44"/>
    </location>
    <ligand>
        <name>[4Fe-4S] cluster</name>
        <dbReference type="ChEBI" id="CHEBI:49883"/>
    </ligand>
</feature>
<comment type="function">
    <text evidence="1 17">Catalyzes the conversion of epoxyqueuosine (oQ) to queuosine (Q), which is a hypermodified base found in the wobble positions of tRNA(Asp), tRNA(Asn), tRNA(His) and tRNA(Tyr).</text>
</comment>
<sequence length="261" mass="30528">MINVEDVLSKAKPNQKINYDKLMQEMRKDWLKKEIRPRILMHVCCAPCSTYSLEYLADFADITVYFANSNIHPKTEYQRRALVTQEFIKAFNEKTGHDVAYIEELYQPNNYIKKVRGLEDEPEGGARCRVCFDYRLDLTARKAVELDFDYFASALTISPHKNASLINQIGIDIQKCYRTKYLPSDFKKNNGYRRSVQMCQEYDIYRQCYCGCVYAARSQGVDLKQVKMNAKAYLDSQQRLEESESSVTVPFIYRGKELKNK</sequence>
<evidence type="ECO:0000256" key="3">
    <source>
        <dbReference type="ARBA" id="ARBA00008207"/>
    </source>
</evidence>
<evidence type="ECO:0000256" key="17">
    <source>
        <dbReference type="HAMAP-Rule" id="MF_02089"/>
    </source>
</evidence>
<dbReference type="GO" id="GO:0052693">
    <property type="term" value="F:epoxyqueuosine reductase activity"/>
    <property type="evidence" value="ECO:0007669"/>
    <property type="project" value="UniProtKB-UniRule"/>
</dbReference>
<evidence type="ECO:0000256" key="1">
    <source>
        <dbReference type="ARBA" id="ARBA00002268"/>
    </source>
</evidence>
<feature type="binding site" evidence="17">
    <location>
        <position position="131"/>
    </location>
    <ligand>
        <name>[4Fe-4S] cluster</name>
        <dbReference type="ChEBI" id="CHEBI:49883"/>
    </ligand>
</feature>
<evidence type="ECO:0000256" key="16">
    <source>
        <dbReference type="ARBA" id="ARBA00047415"/>
    </source>
</evidence>
<evidence type="ECO:0000313" key="19">
    <source>
        <dbReference type="Proteomes" id="UP000394068"/>
    </source>
</evidence>
<feature type="binding site" evidence="17">
    <location>
        <position position="45"/>
    </location>
    <ligand>
        <name>[4Fe-4S] cluster</name>
        <dbReference type="ChEBI" id="CHEBI:49883"/>
    </ligand>
</feature>
<evidence type="ECO:0000256" key="15">
    <source>
        <dbReference type="ARBA" id="ARBA00031446"/>
    </source>
</evidence>
<protein>
    <recommendedName>
        <fullName evidence="5 17">Epoxyqueuosine reductase QueH</fullName>
        <ecNumber evidence="4 17">1.17.99.6</ecNumber>
    </recommendedName>
    <alternativeName>
        <fullName evidence="15 17">Queuosine biosynthesis protein QueH</fullName>
    </alternativeName>
</protein>
<name>A0A4U9YEX8_9STRE</name>
<keyword evidence="7 17" id="KW-0819">tRNA processing</keyword>
<dbReference type="Pfam" id="PF02677">
    <property type="entry name" value="QueH"/>
    <property type="match status" value="1"/>
</dbReference>
<evidence type="ECO:0000256" key="9">
    <source>
        <dbReference type="ARBA" id="ARBA00022785"/>
    </source>
</evidence>
<evidence type="ECO:0000256" key="10">
    <source>
        <dbReference type="ARBA" id="ARBA00023002"/>
    </source>
</evidence>
<keyword evidence="10 17" id="KW-0560">Oxidoreductase</keyword>
<evidence type="ECO:0000256" key="14">
    <source>
        <dbReference type="ARBA" id="ARBA00023284"/>
    </source>
</evidence>
<dbReference type="PANTHER" id="PTHR36701:SF1">
    <property type="entry name" value="EPOXYQUEUOSINE REDUCTASE QUEH"/>
    <property type="match status" value="1"/>
</dbReference>
<dbReference type="EMBL" id="CABEHT010000001">
    <property type="protein sequence ID" value="VTS24674.1"/>
    <property type="molecule type" value="Genomic_DNA"/>
</dbReference>
<dbReference type="RefSeq" id="WP_077322594.1">
    <property type="nucleotide sequence ID" value="NZ_CABEHT010000001.1"/>
</dbReference>
<proteinExistence type="inferred from homology"/>
<keyword evidence="12 17" id="KW-0411">Iron-sulfur</keyword>
<keyword evidence="9 17" id="KW-0671">Queuosine biosynthesis</keyword>
<dbReference type="GO" id="GO:0008616">
    <property type="term" value="P:tRNA queuosine(34) biosynthetic process"/>
    <property type="evidence" value="ECO:0007669"/>
    <property type="project" value="UniProtKB-UniRule"/>
</dbReference>
<comment type="catalytic activity">
    <reaction evidence="16 17">
        <text>epoxyqueuosine(34) in tRNA + AH2 = queuosine(34) in tRNA + A + H2O</text>
        <dbReference type="Rhea" id="RHEA:32159"/>
        <dbReference type="Rhea" id="RHEA-COMP:18571"/>
        <dbReference type="Rhea" id="RHEA-COMP:18582"/>
        <dbReference type="ChEBI" id="CHEBI:13193"/>
        <dbReference type="ChEBI" id="CHEBI:15377"/>
        <dbReference type="ChEBI" id="CHEBI:17499"/>
        <dbReference type="ChEBI" id="CHEBI:194431"/>
        <dbReference type="ChEBI" id="CHEBI:194443"/>
        <dbReference type="EC" id="1.17.99.6"/>
    </reaction>
</comment>
<evidence type="ECO:0000256" key="12">
    <source>
        <dbReference type="ARBA" id="ARBA00023014"/>
    </source>
</evidence>
<dbReference type="GO" id="GO:0046872">
    <property type="term" value="F:metal ion binding"/>
    <property type="evidence" value="ECO:0007669"/>
    <property type="project" value="UniProtKB-KW"/>
</dbReference>
<gene>
    <name evidence="17" type="primary">queH</name>
    <name evidence="18" type="ORF">NCTC5386_02017</name>
</gene>
<keyword evidence="13 17" id="KW-1015">Disulfide bond</keyword>
<dbReference type="InterPro" id="IPR003828">
    <property type="entry name" value="QueH"/>
</dbReference>
<accession>A0A4U9YEX8</accession>
<evidence type="ECO:0000256" key="5">
    <source>
        <dbReference type="ARBA" id="ARBA00016895"/>
    </source>
</evidence>
<evidence type="ECO:0000256" key="8">
    <source>
        <dbReference type="ARBA" id="ARBA00022723"/>
    </source>
</evidence>
<evidence type="ECO:0000313" key="18">
    <source>
        <dbReference type="EMBL" id="VTS24674.1"/>
    </source>
</evidence>
<dbReference type="PANTHER" id="PTHR36701">
    <property type="entry name" value="EPOXYQUEUOSINE REDUCTASE QUEH"/>
    <property type="match status" value="1"/>
</dbReference>
<evidence type="ECO:0000256" key="13">
    <source>
        <dbReference type="ARBA" id="ARBA00023157"/>
    </source>
</evidence>
<keyword evidence="6 17" id="KW-0004">4Fe-4S</keyword>
<keyword evidence="8 17" id="KW-0479">Metal-binding</keyword>
<keyword evidence="14 17" id="KW-0676">Redox-active center</keyword>
<keyword evidence="11 17" id="KW-0408">Iron</keyword>
<comment type="similarity">
    <text evidence="3 17">Belongs to the QueH family.</text>
</comment>
<feature type="disulfide bond" description="Redox-active" evidence="17">
    <location>
        <begin position="210"/>
        <end position="212"/>
    </location>
</feature>
<reference evidence="18 19" key="1">
    <citation type="submission" date="2019-05" db="EMBL/GenBank/DDBJ databases">
        <authorList>
            <consortium name="Pathogen Informatics"/>
        </authorList>
    </citation>
    <scope>NUCLEOTIDE SEQUENCE [LARGE SCALE GENOMIC DNA]</scope>
    <source>
        <strain evidence="18 19">NCTC5386</strain>
    </source>
</reference>
<dbReference type="GO" id="GO:0051539">
    <property type="term" value="F:4 iron, 4 sulfur cluster binding"/>
    <property type="evidence" value="ECO:0007669"/>
    <property type="project" value="UniProtKB-UniRule"/>
</dbReference>
<feature type="binding site" evidence="17">
    <location>
        <position position="128"/>
    </location>
    <ligand>
        <name>[4Fe-4S] cluster</name>
        <dbReference type="ChEBI" id="CHEBI:49883"/>
    </ligand>
</feature>